<evidence type="ECO:0000256" key="1">
    <source>
        <dbReference type="SAM" id="SignalP"/>
    </source>
</evidence>
<feature type="chain" id="PRO_5006604551" description="Spermidine/putrescine ABC transporter substrate-binding protein" evidence="1">
    <location>
        <begin position="18"/>
        <end position="376"/>
    </location>
</feature>
<dbReference type="Pfam" id="PF13343">
    <property type="entry name" value="SBP_bac_6"/>
    <property type="match status" value="1"/>
</dbReference>
<dbReference type="KEGG" id="asr:WL1483_2425"/>
<reference evidence="2 3" key="2">
    <citation type="journal article" date="2016" name="Genome Announc.">
        <title>Complete Genome Sequence of the Highly Virulent Aeromonas schubertii Strain WL1483, Isolated from Diseased Snakehead Fish (Channa argus) in China.</title>
        <authorList>
            <person name="Liu L."/>
            <person name="Li N."/>
            <person name="Zhang D."/>
            <person name="Fu X."/>
            <person name="Shi C."/>
            <person name="Lin Q."/>
            <person name="Hao G."/>
        </authorList>
    </citation>
    <scope>NUCLEOTIDE SEQUENCE [LARGE SCALE GENOMIC DNA]</scope>
    <source>
        <strain evidence="2 3">WL1483</strain>
    </source>
</reference>
<keyword evidence="1" id="KW-0732">Signal</keyword>
<dbReference type="AlphaFoldDB" id="A0A0S2SJF2"/>
<dbReference type="EMBL" id="CP013067">
    <property type="protein sequence ID" value="ALP41844.1"/>
    <property type="molecule type" value="Genomic_DNA"/>
</dbReference>
<accession>A0A0S2SJF2</accession>
<gene>
    <name evidence="2" type="ORF">WL1483_2425</name>
</gene>
<organism evidence="2 3">
    <name type="scientific">Aeromonas schubertii</name>
    <dbReference type="NCBI Taxonomy" id="652"/>
    <lineage>
        <taxon>Bacteria</taxon>
        <taxon>Pseudomonadati</taxon>
        <taxon>Pseudomonadota</taxon>
        <taxon>Gammaproteobacteria</taxon>
        <taxon>Aeromonadales</taxon>
        <taxon>Aeromonadaceae</taxon>
        <taxon>Aeromonas</taxon>
    </lineage>
</organism>
<dbReference type="SUPFAM" id="SSF53850">
    <property type="entry name" value="Periplasmic binding protein-like II"/>
    <property type="match status" value="1"/>
</dbReference>
<protein>
    <recommendedName>
        <fullName evidence="4">Spermidine/putrescine ABC transporter substrate-binding protein</fullName>
    </recommendedName>
</protein>
<proteinExistence type="predicted"/>
<feature type="signal peptide" evidence="1">
    <location>
        <begin position="1"/>
        <end position="17"/>
    </location>
</feature>
<name>A0A0S2SJF2_9GAMM</name>
<evidence type="ECO:0000313" key="3">
    <source>
        <dbReference type="Proteomes" id="UP000058114"/>
    </source>
</evidence>
<dbReference type="Gene3D" id="3.40.190.10">
    <property type="entry name" value="Periplasmic binding protein-like II"/>
    <property type="match status" value="2"/>
</dbReference>
<evidence type="ECO:0000313" key="2">
    <source>
        <dbReference type="EMBL" id="ALP41844.1"/>
    </source>
</evidence>
<evidence type="ECO:0008006" key="4">
    <source>
        <dbReference type="Google" id="ProtNLM"/>
    </source>
</evidence>
<dbReference type="PATRIC" id="fig|652.5.peg.776"/>
<sequence length="376" mass="42543">MRSFALLAWFCMGSALAAPVQLKLLEWGYLPTGYEQQFAEYARSRGVEATVSRVEPLITDFDSVYRALRTRSAGVVMPTSYFYKAHHQPLFKLLLPIDVGRLEHYKEVKPALKNTEYDKQGERNYSVPFSYAMFSLAYDSKQEPNPPTSWQVLADPVRKGQFAVFCDQFEPLLFSVLLSLGKSPALFASGEMLADNPLQLEVESQLTRRLEASRGFWFNQANRCEDLRHQRLATTWGLELVECNRQNGQRWRIAMVREGAIYALDALSIARHVESDPDRLKAAYLLIDFLLSAPLQSRMLVGTPTVSGSNMGARPPLTPEEQAVLPERALPEFDERLLVPALPAHIKNRYKRMVQQALASSGKESPSRVCPWDLAN</sequence>
<reference evidence="3" key="1">
    <citation type="submission" date="2015-10" db="EMBL/GenBank/DDBJ databases">
        <title>Complete Genome Sequence of Aeromonas schubertii strain WL1483.</title>
        <authorList>
            <person name="Liu L."/>
        </authorList>
    </citation>
    <scope>NUCLEOTIDE SEQUENCE [LARGE SCALE GENOMIC DNA]</scope>
    <source>
        <strain evidence="3">WL1483</strain>
    </source>
</reference>
<dbReference type="Proteomes" id="UP000058114">
    <property type="component" value="Chromosome"/>
</dbReference>